<proteinExistence type="inferred from homology"/>
<accession>T1J086</accession>
<dbReference type="HOGENOM" id="CLU_000288_181_14_1"/>
<dbReference type="FunFam" id="1.10.510.10:FF:000238">
    <property type="entry name" value="Mitogen-activated protein kinase"/>
    <property type="match status" value="1"/>
</dbReference>
<dbReference type="Gene3D" id="3.30.200.20">
    <property type="entry name" value="Phosphorylase Kinase, domain 1"/>
    <property type="match status" value="1"/>
</dbReference>
<dbReference type="Proteomes" id="UP000014500">
    <property type="component" value="Unassembled WGS sequence"/>
</dbReference>
<dbReference type="InterPro" id="IPR000719">
    <property type="entry name" value="Prot_kinase_dom"/>
</dbReference>
<name>T1J086_STRMM</name>
<protein>
    <recommendedName>
        <fullName evidence="5">Protein kinase domain-containing protein</fullName>
    </recommendedName>
</protein>
<dbReference type="EnsemblMetazoa" id="SMAR006928-RA">
    <property type="protein sequence ID" value="SMAR006928-PA"/>
    <property type="gene ID" value="SMAR006928"/>
</dbReference>
<dbReference type="InterPro" id="IPR050117">
    <property type="entry name" value="MAPK"/>
</dbReference>
<evidence type="ECO:0000256" key="1">
    <source>
        <dbReference type="ARBA" id="ARBA00008666"/>
    </source>
</evidence>
<dbReference type="AlphaFoldDB" id="T1J086"/>
<dbReference type="GO" id="GO:0005524">
    <property type="term" value="F:ATP binding"/>
    <property type="evidence" value="ECO:0007669"/>
    <property type="project" value="UniProtKB-KW"/>
</dbReference>
<dbReference type="Pfam" id="PF14922">
    <property type="entry name" value="FWWh"/>
    <property type="match status" value="1"/>
</dbReference>
<evidence type="ECO:0000256" key="2">
    <source>
        <dbReference type="ARBA" id="ARBA00022741"/>
    </source>
</evidence>
<dbReference type="PANTHER" id="PTHR24055">
    <property type="entry name" value="MITOGEN-ACTIVATED PROTEIN KINASE"/>
    <property type="match status" value="1"/>
</dbReference>
<feature type="domain" description="Protein kinase" evidence="5">
    <location>
        <begin position="16"/>
        <end position="330"/>
    </location>
</feature>
<evidence type="ECO:0000256" key="3">
    <source>
        <dbReference type="ARBA" id="ARBA00022840"/>
    </source>
</evidence>
<evidence type="ECO:0000256" key="4">
    <source>
        <dbReference type="SAM" id="MobiDB-lite"/>
    </source>
</evidence>
<dbReference type="CDD" id="cd07852">
    <property type="entry name" value="STKc_MAPK15-like"/>
    <property type="match status" value="1"/>
</dbReference>
<dbReference type="SUPFAM" id="SSF56112">
    <property type="entry name" value="Protein kinase-like (PK-like)"/>
    <property type="match status" value="1"/>
</dbReference>
<keyword evidence="7" id="KW-1185">Reference proteome</keyword>
<keyword evidence="2" id="KW-0547">Nucleotide-binding</keyword>
<feature type="compositionally biased region" description="Polar residues" evidence="4">
    <location>
        <begin position="397"/>
        <end position="413"/>
    </location>
</feature>
<reference evidence="7" key="1">
    <citation type="submission" date="2011-05" db="EMBL/GenBank/DDBJ databases">
        <authorList>
            <person name="Richards S.R."/>
            <person name="Qu J."/>
            <person name="Jiang H."/>
            <person name="Jhangiani S.N."/>
            <person name="Agravi P."/>
            <person name="Goodspeed R."/>
            <person name="Gross S."/>
            <person name="Mandapat C."/>
            <person name="Jackson L."/>
            <person name="Mathew T."/>
            <person name="Pu L."/>
            <person name="Thornton R."/>
            <person name="Saada N."/>
            <person name="Wilczek-Boney K.B."/>
            <person name="Lee S."/>
            <person name="Kovar C."/>
            <person name="Wu Y."/>
            <person name="Scherer S.E."/>
            <person name="Worley K.C."/>
            <person name="Muzny D.M."/>
            <person name="Gibbs R."/>
        </authorList>
    </citation>
    <scope>NUCLEOTIDE SEQUENCE</scope>
    <source>
        <strain evidence="7">Brora</strain>
    </source>
</reference>
<dbReference type="InterPro" id="IPR011009">
    <property type="entry name" value="Kinase-like_dom_sf"/>
</dbReference>
<dbReference type="Gene3D" id="1.10.510.10">
    <property type="entry name" value="Transferase(Phosphotransferase) domain 1"/>
    <property type="match status" value="1"/>
</dbReference>
<organism evidence="6 7">
    <name type="scientific">Strigamia maritima</name>
    <name type="common">European centipede</name>
    <name type="synonym">Geophilus maritimus</name>
    <dbReference type="NCBI Taxonomy" id="126957"/>
    <lineage>
        <taxon>Eukaryota</taxon>
        <taxon>Metazoa</taxon>
        <taxon>Ecdysozoa</taxon>
        <taxon>Arthropoda</taxon>
        <taxon>Myriapoda</taxon>
        <taxon>Chilopoda</taxon>
        <taxon>Pleurostigmophora</taxon>
        <taxon>Geophilomorpha</taxon>
        <taxon>Linotaeniidae</taxon>
        <taxon>Strigamia</taxon>
    </lineage>
</organism>
<reference evidence="6" key="2">
    <citation type="submission" date="2015-02" db="UniProtKB">
        <authorList>
            <consortium name="EnsemblMetazoa"/>
        </authorList>
    </citation>
    <scope>IDENTIFICATION</scope>
</reference>
<dbReference type="PROSITE" id="PS50011">
    <property type="entry name" value="PROTEIN_KINASE_DOM"/>
    <property type="match status" value="1"/>
</dbReference>
<evidence type="ECO:0000259" key="5">
    <source>
        <dbReference type="PROSITE" id="PS50011"/>
    </source>
</evidence>
<feature type="region of interest" description="Disordered" evidence="4">
    <location>
        <begin position="386"/>
        <end position="425"/>
    </location>
</feature>
<dbReference type="InterPro" id="IPR029417">
    <property type="entry name" value="FAM227"/>
</dbReference>
<dbReference type="STRING" id="126957.T1J086"/>
<keyword evidence="3" id="KW-0067">ATP-binding</keyword>
<dbReference type="GO" id="GO:0004672">
    <property type="term" value="F:protein kinase activity"/>
    <property type="evidence" value="ECO:0007669"/>
    <property type="project" value="InterPro"/>
</dbReference>
<evidence type="ECO:0000313" key="7">
    <source>
        <dbReference type="Proteomes" id="UP000014500"/>
    </source>
</evidence>
<sequence>MTDNISEVDSHITKKYEIKKRLGKGSNFLINFLHFYFFKKAYGIVWKAINRKTGEVVAVKKIFDAFRNQTDAQVRVGFDMARTFREIMFLQEFGNHPNVIKLLDVLKADNDRDIYLVFEFMETDLHNVIKRGNILKDIHKRYIMYQLFKATKYLHSGNVLHRDQKPSNILLDADCFVKIADFGLARSLSQIDRDDQGDPALTEYVATRWYRAPEILLASKKYTKGIDTWSLGCILGEMILGKPLFPGTSTLNQIEKIMSAVQPPSKADIDSICSGYALSLMERASNKTRCPLRDLLPNSPEDALDLLNKLLHFNPERRLTAEQALEHPYVARFHNAAEEQALNYDVLPPLSDSVQLTVDEYRNKLYEMIHERKMQERRRRLERQHISRQVQGIQRPASATTGTGDNARMSHSSTHARHKSVSECTNRVRSGSVVGVHAKVPGGFLFGTQSRVITPTRLKSYEPTNNTVCVHNNPVVVPLMRPHRNLSAPSATMSTSTTKAAGAVGSRNSVVLRDHRANCSKVTTSQLHVCRPALSTVSLQPAPSKALAGTRDKTKPMYGKKQFGNYSNVSSVGAPKASLHSYSQSHGTITASGLNDLRQFQLKFLATVVLSTFNMKKQPEPEHQPLTFVTTPDLEFKPLKVLRNHGFPNEQDDFLRLLPTKIPQYDIIDEYADRMTRLFEEIDFQMTRLQERTDERETKLTVSKMAADLVKNVEIKCSKLGRPLTRKFAREFILPDDVEYKRKDDTLPSGVDPTQLLKQTRLSISIGRRLKEMQQRMEHHQKGLFAKFYPETLGKCIFVGFLESFPYQAPMFGHRFKQLLMTNICRWACTNQPAPRSLRSWDLWPLVSHNVLYVLQEVLRPSVDVADIIYDSTAFELDVSRYKREDRKFSEMSHTALSRQGVRYSSRNLPKFDVRRMASILQL</sequence>
<comment type="similarity">
    <text evidence="1">Belongs to the FAM227 family.</text>
</comment>
<dbReference type="Pfam" id="PF00069">
    <property type="entry name" value="Pkinase"/>
    <property type="match status" value="1"/>
</dbReference>
<dbReference type="eggNOG" id="KOG0660">
    <property type="taxonomic scope" value="Eukaryota"/>
</dbReference>
<evidence type="ECO:0000313" key="6">
    <source>
        <dbReference type="EnsemblMetazoa" id="SMAR006928-PA"/>
    </source>
</evidence>
<dbReference type="EMBL" id="JH431734">
    <property type="status" value="NOT_ANNOTATED_CDS"/>
    <property type="molecule type" value="Genomic_DNA"/>
</dbReference>